<keyword evidence="5" id="KW-0460">Magnesium</keyword>
<dbReference type="GO" id="GO:0046872">
    <property type="term" value="F:metal ion binding"/>
    <property type="evidence" value="ECO:0007669"/>
    <property type="project" value="UniProtKB-KW"/>
</dbReference>
<evidence type="ECO:0000256" key="7">
    <source>
        <dbReference type="RuleBase" id="RU004466"/>
    </source>
</evidence>
<dbReference type="InterPro" id="IPR033749">
    <property type="entry name" value="Polyprenyl_synt_CS"/>
</dbReference>
<evidence type="ECO:0000256" key="2">
    <source>
        <dbReference type="ARBA" id="ARBA00006706"/>
    </source>
</evidence>
<dbReference type="PANTHER" id="PTHR43281:SF1">
    <property type="entry name" value="FARNESYL DIPHOSPHATE SYNTHASE"/>
    <property type="match status" value="1"/>
</dbReference>
<dbReference type="FunFam" id="1.10.600.10:FF:000001">
    <property type="entry name" value="Geranylgeranyl diphosphate synthase"/>
    <property type="match status" value="1"/>
</dbReference>
<dbReference type="AlphaFoldDB" id="A0A6I3SA43"/>
<protein>
    <submittedName>
        <fullName evidence="8">Geranyl transferase</fullName>
    </submittedName>
</protein>
<dbReference type="NCBIfam" id="NF045485">
    <property type="entry name" value="FPPsyn"/>
    <property type="match status" value="1"/>
</dbReference>
<dbReference type="GO" id="GO:0016114">
    <property type="term" value="P:terpenoid biosynthetic process"/>
    <property type="evidence" value="ECO:0007669"/>
    <property type="project" value="UniProtKB-ARBA"/>
</dbReference>
<evidence type="ECO:0000313" key="9">
    <source>
        <dbReference type="Proteomes" id="UP000462362"/>
    </source>
</evidence>
<evidence type="ECO:0000256" key="4">
    <source>
        <dbReference type="ARBA" id="ARBA00022723"/>
    </source>
</evidence>
<accession>A0A6I3SA43</accession>
<dbReference type="PROSITE" id="PS00444">
    <property type="entry name" value="POLYPRENYL_SYNTHASE_2"/>
    <property type="match status" value="1"/>
</dbReference>
<dbReference type="PANTHER" id="PTHR43281">
    <property type="entry name" value="FARNESYL DIPHOSPHATE SYNTHASE"/>
    <property type="match status" value="1"/>
</dbReference>
<gene>
    <name evidence="8" type="ORF">GMD42_11730</name>
</gene>
<proteinExistence type="inferred from homology"/>
<dbReference type="Pfam" id="PF00348">
    <property type="entry name" value="polyprenyl_synt"/>
    <property type="match status" value="1"/>
</dbReference>
<dbReference type="GO" id="GO:0004659">
    <property type="term" value="F:prenyltransferase activity"/>
    <property type="evidence" value="ECO:0007669"/>
    <property type="project" value="InterPro"/>
</dbReference>
<evidence type="ECO:0000256" key="1">
    <source>
        <dbReference type="ARBA" id="ARBA00001946"/>
    </source>
</evidence>
<keyword evidence="4" id="KW-0479">Metal-binding</keyword>
<dbReference type="Gene3D" id="1.10.600.10">
    <property type="entry name" value="Farnesyl Diphosphate Synthase"/>
    <property type="match status" value="1"/>
</dbReference>
<dbReference type="RefSeq" id="WP_021867549.1">
    <property type="nucleotide sequence ID" value="NZ_CAMSPD010000004.1"/>
</dbReference>
<dbReference type="CDD" id="cd00685">
    <property type="entry name" value="Trans_IPPS_HT"/>
    <property type="match status" value="1"/>
</dbReference>
<dbReference type="GO" id="GO:0005737">
    <property type="term" value="C:cytoplasm"/>
    <property type="evidence" value="ECO:0007669"/>
    <property type="project" value="UniProtKB-ARBA"/>
</dbReference>
<evidence type="ECO:0000313" key="8">
    <source>
        <dbReference type="EMBL" id="MTU44258.1"/>
    </source>
</evidence>
<reference evidence="8 9" key="1">
    <citation type="journal article" date="2019" name="Nat. Med.">
        <title>A library of human gut bacterial isolates paired with longitudinal multiomics data enables mechanistic microbiome research.</title>
        <authorList>
            <person name="Poyet M."/>
            <person name="Groussin M."/>
            <person name="Gibbons S.M."/>
            <person name="Avila-Pacheco J."/>
            <person name="Jiang X."/>
            <person name="Kearney S.M."/>
            <person name="Perrotta A.R."/>
            <person name="Berdy B."/>
            <person name="Zhao S."/>
            <person name="Lieberman T.D."/>
            <person name="Swanson P.K."/>
            <person name="Smith M."/>
            <person name="Roesemann S."/>
            <person name="Alexander J.E."/>
            <person name="Rich S.A."/>
            <person name="Livny J."/>
            <person name="Vlamakis H."/>
            <person name="Clish C."/>
            <person name="Bullock K."/>
            <person name="Deik A."/>
            <person name="Scott J."/>
            <person name="Pierce K.A."/>
            <person name="Xavier R.J."/>
            <person name="Alm E.J."/>
        </authorList>
    </citation>
    <scope>NUCLEOTIDE SEQUENCE [LARGE SCALE GENOMIC DNA]</scope>
    <source>
        <strain evidence="8 9">BIOML-A2</strain>
    </source>
</reference>
<evidence type="ECO:0000256" key="6">
    <source>
        <dbReference type="ARBA" id="ARBA00023229"/>
    </source>
</evidence>
<dbReference type="InterPro" id="IPR008949">
    <property type="entry name" value="Isoprenoid_synthase_dom_sf"/>
</dbReference>
<name>A0A6I3SA43_9BURK</name>
<dbReference type="InterPro" id="IPR053378">
    <property type="entry name" value="Prenyl_diphosphate_synthase"/>
</dbReference>
<comment type="similarity">
    <text evidence="2 7">Belongs to the FPP/GGPP synthase family.</text>
</comment>
<evidence type="ECO:0000256" key="5">
    <source>
        <dbReference type="ARBA" id="ARBA00022842"/>
    </source>
</evidence>
<evidence type="ECO:0000256" key="3">
    <source>
        <dbReference type="ARBA" id="ARBA00022679"/>
    </source>
</evidence>
<comment type="caution">
    <text evidence="8">The sequence shown here is derived from an EMBL/GenBank/DDBJ whole genome shotgun (WGS) entry which is preliminary data.</text>
</comment>
<dbReference type="Proteomes" id="UP000462362">
    <property type="component" value="Unassembled WGS sequence"/>
</dbReference>
<keyword evidence="6" id="KW-0414">Isoprene biosynthesis</keyword>
<dbReference type="InterPro" id="IPR000092">
    <property type="entry name" value="Polyprenyl_synt"/>
</dbReference>
<sequence>MTVAFKDWVKACQQRVEKAAENNLPQEALIPQKLHSAMRYSVIGGGKRVRPLLVYAVGQIYDADPENLDLTALAVECVHSYSLIHDDLPCMDNDILRHGKPTTHAAFGEAVAMLAGDALQPEAFLFLVRTKLPAEQRIKLVELLAYASSTRGMCGGQAIDLSVVGNQKMTIEELRLMHSMKTGALLKASVLLGAFAGKKTPSQHDLSQLEVYGNAIGLAFQIVDDILDVVGDTAELGKTAGKDALGDKPTYVSLLGLEKAKELAEEQYLIAAKAVEGLSEDLDGKERLIEIADFIIKRTH</sequence>
<organism evidence="8 9">
    <name type="scientific">Parasutterella excrementihominis</name>
    <dbReference type="NCBI Taxonomy" id="487175"/>
    <lineage>
        <taxon>Bacteria</taxon>
        <taxon>Pseudomonadati</taxon>
        <taxon>Pseudomonadota</taxon>
        <taxon>Betaproteobacteria</taxon>
        <taxon>Burkholderiales</taxon>
        <taxon>Sutterellaceae</taxon>
        <taxon>Parasutterella</taxon>
    </lineage>
</organism>
<dbReference type="SFLD" id="SFLDS00005">
    <property type="entry name" value="Isoprenoid_Synthase_Type_I"/>
    <property type="match status" value="1"/>
</dbReference>
<keyword evidence="3 7" id="KW-0808">Transferase</keyword>
<dbReference type="SFLD" id="SFLDG01017">
    <property type="entry name" value="Polyprenyl_Transferase_Like"/>
    <property type="match status" value="1"/>
</dbReference>
<dbReference type="EMBL" id="WNCL01000056">
    <property type="protein sequence ID" value="MTU44258.1"/>
    <property type="molecule type" value="Genomic_DNA"/>
</dbReference>
<comment type="cofactor">
    <cofactor evidence="1">
        <name>Mg(2+)</name>
        <dbReference type="ChEBI" id="CHEBI:18420"/>
    </cofactor>
</comment>
<dbReference type="SUPFAM" id="SSF48576">
    <property type="entry name" value="Terpenoid synthases"/>
    <property type="match status" value="1"/>
</dbReference>